<dbReference type="Proteomes" id="UP001642720">
    <property type="component" value="Unassembled WGS sequence"/>
</dbReference>
<evidence type="ECO:0000256" key="1">
    <source>
        <dbReference type="ARBA" id="ARBA00004141"/>
    </source>
</evidence>
<evidence type="ECO:0000256" key="5">
    <source>
        <dbReference type="ARBA" id="ARBA00023136"/>
    </source>
</evidence>
<dbReference type="EMBL" id="PPTA01000004">
    <property type="protein sequence ID" value="TFB03828.1"/>
    <property type="molecule type" value="Genomic_DNA"/>
</dbReference>
<evidence type="ECO:0000256" key="4">
    <source>
        <dbReference type="ARBA" id="ARBA00022989"/>
    </source>
</evidence>
<proteinExistence type="inferred from homology"/>
<feature type="transmembrane region" description="Helical" evidence="8">
    <location>
        <begin position="680"/>
        <end position="701"/>
    </location>
</feature>
<evidence type="ECO:0000256" key="7">
    <source>
        <dbReference type="SAM" id="MobiDB-lite"/>
    </source>
</evidence>
<feature type="transmembrane region" description="Helical" evidence="8">
    <location>
        <begin position="383"/>
        <end position="401"/>
    </location>
</feature>
<reference evidence="9 10" key="1">
    <citation type="submission" date="2018-01" db="EMBL/GenBank/DDBJ databases">
        <title>Genome characterization of the sugarcane-associated fungus Trichoderma ghanense CCMA-1212 and their application in lignocelulose bioconversion.</title>
        <authorList>
            <person name="Steindorff A.S."/>
            <person name="Mendes T.D."/>
            <person name="Vilela E.S.D."/>
            <person name="Rodrigues D.S."/>
            <person name="Formighieri E.F."/>
            <person name="Melo I.S."/>
            <person name="Favaro L.C.L."/>
        </authorList>
    </citation>
    <scope>NUCLEOTIDE SEQUENCE [LARGE SCALE GENOMIC DNA]</scope>
    <source>
        <strain evidence="9 10">CCMA-1212</strain>
    </source>
</reference>
<feature type="transmembrane region" description="Helical" evidence="8">
    <location>
        <begin position="621"/>
        <end position="642"/>
    </location>
</feature>
<keyword evidence="6" id="KW-0813">Transport</keyword>
<sequence length="734" mass="81249">MPWMVFLGPSFRAFRVGSIGEHSEARQPDRTQKNPGAYACPWPPGGCLWPSFSQGLCGRTGLIARDRISAHESQHRVPFPMTTDGPRIMSKTAMLAAGTRAAGRCMGWPVGKEARGETTAAWLVQKVLGGLRQRQTAIMAHNHEDTAAELHEEFNERVHPSEIHDLAGGFIAADPDEKKDFDLSPEGAEAGATPDGEEPSDYERRTLRRVGENLPPSAFLIAIVELMERFTYYGASGLFQNYISNGKHDSSDSPGLGMGGQAATGLNLFFQWFCYVTPILGAIISDQYLGKYKTIMLFCCVYWVGLVILWTTSLPVAIAHGAGLPGYIVSIIVIGAGTGGIKSNIAPLIADQYQRRTMAIRTEPTGERIIIDPAITYQRIYMIFYWCINLGSLSLIATPFMEKYCGFWTAFLMCFCMFNFSIAILVIRRKSYIIHPPQGSIITDAFKALGLMIVSRNMDAAKPSWRAANGKSKPVAWNDHFVEELKRAIRACKVFVFYPIFWVGYGQFSTNFVTQAGQMNGHGMPNDFMQNFDPISILIFTPLLDFFVYPALRKLGINIRPIARISLGFIWISLCLGYAAIVQHLIYSAGPCYDSPLKCDAANVNGDVLPNNVHIAVQAPAYVFVGLAEIFISVTGLEYAYTKAPPSMKSFVQSLYLFTNAFGSAISEALVSVSKDPEFIWMYTGVAGASFVTAFVFFFLFNHYDKIEDESFELDREAPVVPPTKEVEYEGANN</sequence>
<keyword evidence="4 8" id="KW-1133">Transmembrane helix</keyword>
<dbReference type="Pfam" id="PF00854">
    <property type="entry name" value="PTR2"/>
    <property type="match status" value="1"/>
</dbReference>
<dbReference type="InterPro" id="IPR000109">
    <property type="entry name" value="POT_fam"/>
</dbReference>
<feature type="transmembrane region" description="Helical" evidence="8">
    <location>
        <begin position="654"/>
        <end position="674"/>
    </location>
</feature>
<dbReference type="InterPro" id="IPR018456">
    <property type="entry name" value="PTR2_symporter_CS"/>
</dbReference>
<evidence type="ECO:0000256" key="8">
    <source>
        <dbReference type="SAM" id="Phobius"/>
    </source>
</evidence>
<organism evidence="9 10">
    <name type="scientific">Trichoderma ghanense</name>
    <dbReference type="NCBI Taxonomy" id="65468"/>
    <lineage>
        <taxon>Eukaryota</taxon>
        <taxon>Fungi</taxon>
        <taxon>Dikarya</taxon>
        <taxon>Ascomycota</taxon>
        <taxon>Pezizomycotina</taxon>
        <taxon>Sordariomycetes</taxon>
        <taxon>Hypocreomycetidae</taxon>
        <taxon>Hypocreales</taxon>
        <taxon>Hypocreaceae</taxon>
        <taxon>Trichoderma</taxon>
    </lineage>
</organism>
<feature type="transmembrane region" description="Helical" evidence="8">
    <location>
        <begin position="564"/>
        <end position="587"/>
    </location>
</feature>
<comment type="similarity">
    <text evidence="2 6">Belongs to the major facilitator superfamily. Proton-dependent oligopeptide transporter (POT/PTR) (TC 2.A.17) family.</text>
</comment>
<evidence type="ECO:0000313" key="10">
    <source>
        <dbReference type="Proteomes" id="UP001642720"/>
    </source>
</evidence>
<dbReference type="PANTHER" id="PTHR11654">
    <property type="entry name" value="OLIGOPEPTIDE TRANSPORTER-RELATED"/>
    <property type="match status" value="1"/>
</dbReference>
<feature type="transmembrane region" description="Helical" evidence="8">
    <location>
        <begin position="324"/>
        <end position="350"/>
    </location>
</feature>
<accession>A0ABY2H6E9</accession>
<feature type="transmembrane region" description="Helical" evidence="8">
    <location>
        <begin position="295"/>
        <end position="318"/>
    </location>
</feature>
<keyword evidence="3 6" id="KW-0812">Transmembrane</keyword>
<keyword evidence="5 8" id="KW-0472">Membrane</keyword>
<name>A0ABY2H6E9_9HYPO</name>
<feature type="transmembrane region" description="Helical" evidence="8">
    <location>
        <begin position="262"/>
        <end position="283"/>
    </location>
</feature>
<dbReference type="GeneID" id="300575152"/>
<keyword evidence="10" id="KW-1185">Reference proteome</keyword>
<protein>
    <submittedName>
        <fullName evidence="9">Peptide transporter PTR2</fullName>
    </submittedName>
</protein>
<dbReference type="SUPFAM" id="SSF103473">
    <property type="entry name" value="MFS general substrate transporter"/>
    <property type="match status" value="1"/>
</dbReference>
<feature type="transmembrane region" description="Helical" evidence="8">
    <location>
        <begin position="407"/>
        <end position="427"/>
    </location>
</feature>
<evidence type="ECO:0000256" key="3">
    <source>
        <dbReference type="ARBA" id="ARBA00022692"/>
    </source>
</evidence>
<evidence type="ECO:0000313" key="9">
    <source>
        <dbReference type="EMBL" id="TFB03828.1"/>
    </source>
</evidence>
<dbReference type="Gene3D" id="1.20.1250.20">
    <property type="entry name" value="MFS general substrate transporter like domains"/>
    <property type="match status" value="1"/>
</dbReference>
<feature type="transmembrane region" description="Helical" evidence="8">
    <location>
        <begin position="534"/>
        <end position="552"/>
    </location>
</feature>
<feature type="transmembrane region" description="Helical" evidence="8">
    <location>
        <begin position="495"/>
        <end position="514"/>
    </location>
</feature>
<gene>
    <name evidence="9" type="ORF">CCMA1212_003351</name>
</gene>
<comment type="subcellular location">
    <subcellularLocation>
        <location evidence="1 6">Membrane</location>
        <topology evidence="1 6">Multi-pass membrane protein</topology>
    </subcellularLocation>
</comment>
<evidence type="ECO:0000256" key="6">
    <source>
        <dbReference type="RuleBase" id="RU003755"/>
    </source>
</evidence>
<dbReference type="RefSeq" id="XP_073560029.1">
    <property type="nucleotide sequence ID" value="XM_073700702.1"/>
</dbReference>
<dbReference type="PROSITE" id="PS01023">
    <property type="entry name" value="PTR2_2"/>
    <property type="match status" value="1"/>
</dbReference>
<comment type="caution">
    <text evidence="9">The sequence shown here is derived from an EMBL/GenBank/DDBJ whole genome shotgun (WGS) entry which is preliminary data.</text>
</comment>
<dbReference type="InterPro" id="IPR036259">
    <property type="entry name" value="MFS_trans_sf"/>
</dbReference>
<evidence type="ECO:0000256" key="2">
    <source>
        <dbReference type="ARBA" id="ARBA00005982"/>
    </source>
</evidence>
<feature type="region of interest" description="Disordered" evidence="7">
    <location>
        <begin position="177"/>
        <end position="201"/>
    </location>
</feature>